<evidence type="ECO:0000256" key="4">
    <source>
        <dbReference type="ARBA" id="ARBA00022723"/>
    </source>
</evidence>
<gene>
    <name evidence="9" type="ORF">C4E15_11140</name>
</gene>
<dbReference type="PRINTS" id="PR00090">
    <property type="entry name" value="RNGDIOXGNASE"/>
</dbReference>
<dbReference type="Pfam" id="PF00355">
    <property type="entry name" value="Rieske"/>
    <property type="match status" value="1"/>
</dbReference>
<name>A0A2S5GTE0_9BURK</name>
<evidence type="ECO:0000256" key="3">
    <source>
        <dbReference type="ARBA" id="ARBA00022714"/>
    </source>
</evidence>
<comment type="similarity">
    <text evidence="2">Belongs to the bacterial ring-hydroxylating dioxygenase alpha subunit family.</text>
</comment>
<evidence type="ECO:0000256" key="1">
    <source>
        <dbReference type="ARBA" id="ARBA00001962"/>
    </source>
</evidence>
<dbReference type="AlphaFoldDB" id="A0A2S5GTE0"/>
<evidence type="ECO:0000313" key="9">
    <source>
        <dbReference type="EMBL" id="PPA76216.1"/>
    </source>
</evidence>
<evidence type="ECO:0000313" key="10">
    <source>
        <dbReference type="Proteomes" id="UP000239990"/>
    </source>
</evidence>
<proteinExistence type="inferred from homology"/>
<dbReference type="RefSeq" id="WP_104143567.1">
    <property type="nucleotide sequence ID" value="NZ_PREU01000004.1"/>
</dbReference>
<dbReference type="CDD" id="cd03469">
    <property type="entry name" value="Rieske_RO_Alpha_N"/>
    <property type="match status" value="1"/>
</dbReference>
<reference evidence="9 10" key="1">
    <citation type="submission" date="2018-02" db="EMBL/GenBank/DDBJ databases">
        <title>Draft Genome of Achromobacter spanius stain 6.</title>
        <authorList>
            <person name="Gunasekera T.S."/>
            <person name="Radwan O."/>
            <person name="Ruiz O.N."/>
        </authorList>
    </citation>
    <scope>NUCLEOTIDE SEQUENCE [LARGE SCALE GENOMIC DNA]</scope>
    <source>
        <strain evidence="9 10">6</strain>
    </source>
</reference>
<keyword evidence="7" id="KW-0411">Iron-sulfur</keyword>
<feature type="domain" description="Rieske" evidence="8">
    <location>
        <begin position="54"/>
        <end position="160"/>
    </location>
</feature>
<dbReference type="SUPFAM" id="SSF50022">
    <property type="entry name" value="ISP domain"/>
    <property type="match status" value="1"/>
</dbReference>
<dbReference type="GO" id="GO:0005506">
    <property type="term" value="F:iron ion binding"/>
    <property type="evidence" value="ECO:0007669"/>
    <property type="project" value="InterPro"/>
</dbReference>
<dbReference type="InterPro" id="IPR036922">
    <property type="entry name" value="Rieske_2Fe-2S_sf"/>
</dbReference>
<comment type="caution">
    <text evidence="9">The sequence shown here is derived from an EMBL/GenBank/DDBJ whole genome shotgun (WGS) entry which is preliminary data.</text>
</comment>
<dbReference type="PROSITE" id="PS51296">
    <property type="entry name" value="RIESKE"/>
    <property type="match status" value="1"/>
</dbReference>
<organism evidence="9 10">
    <name type="scientific">Achromobacter spanius</name>
    <dbReference type="NCBI Taxonomy" id="217203"/>
    <lineage>
        <taxon>Bacteria</taxon>
        <taxon>Pseudomonadati</taxon>
        <taxon>Pseudomonadota</taxon>
        <taxon>Betaproteobacteria</taxon>
        <taxon>Burkholderiales</taxon>
        <taxon>Alcaligenaceae</taxon>
        <taxon>Achromobacter</taxon>
    </lineage>
</organism>
<dbReference type="InterPro" id="IPR017941">
    <property type="entry name" value="Rieske_2Fe-2S"/>
</dbReference>
<dbReference type="Proteomes" id="UP000239990">
    <property type="component" value="Unassembled WGS sequence"/>
</dbReference>
<sequence>MTIIQQVCAVRPPIDASLRKLIAARRPGYSLDADFYLSPAVYDMDMEAIFGRHWLFVAVEPDIPEPGDYLAVDIGRQSVVLVRDDDGQVRGYHNVCRHRGARLCVTPQGSVGNLVCSYHQWTYTLNGKLAYAEHMGEDFDKSLYSLRPVRVETLSGLIFVCLSPDAPDDFAMMRAQVEPYLRPHQLRETKVAAQIDIVEDCNWKLTMENNRECYHCAVNHPELTVSLFEFGYGYQPSLSNAAQMDQFEQMSAARCREWEAAGLPSAEREALDSCVTGYRVRRLPLDLAGESQTLDGNAASKKLLGTLTRRDLGGLSLWTQPNAWFHFMSDHIVAFSALPLGPEKTLVRTRWLVHKDAVENVDYDVQNLTAVWRATNAQDRALVEISQQGVRSPAYQPGPYSPFTESLVDKFCNWYVGRLAAHYLD</sequence>
<dbReference type="Gene3D" id="2.102.10.10">
    <property type="entry name" value="Rieske [2Fe-2S] iron-sulphur domain"/>
    <property type="match status" value="1"/>
</dbReference>
<dbReference type="OrthoDB" id="9790995at2"/>
<dbReference type="PANTHER" id="PTHR43756:SF5">
    <property type="entry name" value="CHOLINE MONOOXYGENASE, CHLOROPLASTIC"/>
    <property type="match status" value="1"/>
</dbReference>
<evidence type="ECO:0000256" key="5">
    <source>
        <dbReference type="ARBA" id="ARBA00023002"/>
    </source>
</evidence>
<dbReference type="EMBL" id="PREU01000004">
    <property type="protein sequence ID" value="PPA76216.1"/>
    <property type="molecule type" value="Genomic_DNA"/>
</dbReference>
<dbReference type="InterPro" id="IPR015879">
    <property type="entry name" value="Ring_hydroxy_dOase_asu_C_dom"/>
</dbReference>
<dbReference type="Gene3D" id="3.90.380.10">
    <property type="entry name" value="Naphthalene 1,2-dioxygenase Alpha Subunit, Chain A, domain 1"/>
    <property type="match status" value="1"/>
</dbReference>
<keyword evidence="3" id="KW-0001">2Fe-2S</keyword>
<protein>
    <submittedName>
        <fullName evidence="9">(Fe-S)-binding protein</fullName>
    </submittedName>
</protein>
<keyword evidence="5" id="KW-0560">Oxidoreductase</keyword>
<comment type="cofactor">
    <cofactor evidence="1">
        <name>Fe cation</name>
        <dbReference type="ChEBI" id="CHEBI:24875"/>
    </cofactor>
</comment>
<evidence type="ECO:0000256" key="6">
    <source>
        <dbReference type="ARBA" id="ARBA00023004"/>
    </source>
</evidence>
<dbReference type="GO" id="GO:0016491">
    <property type="term" value="F:oxidoreductase activity"/>
    <property type="evidence" value="ECO:0007669"/>
    <property type="project" value="UniProtKB-KW"/>
</dbReference>
<dbReference type="InterPro" id="IPR001663">
    <property type="entry name" value="Rng_hydr_dOase-A"/>
</dbReference>
<keyword evidence="6" id="KW-0408">Iron</keyword>
<evidence type="ECO:0000259" key="8">
    <source>
        <dbReference type="PROSITE" id="PS51296"/>
    </source>
</evidence>
<dbReference type="Pfam" id="PF00848">
    <property type="entry name" value="Ring_hydroxyl_A"/>
    <property type="match status" value="1"/>
</dbReference>
<dbReference type="SUPFAM" id="SSF55961">
    <property type="entry name" value="Bet v1-like"/>
    <property type="match status" value="1"/>
</dbReference>
<accession>A0A2S5GTE0</accession>
<dbReference type="PANTHER" id="PTHR43756">
    <property type="entry name" value="CHOLINE MONOOXYGENASE, CHLOROPLASTIC"/>
    <property type="match status" value="1"/>
</dbReference>
<dbReference type="CDD" id="cd08884">
    <property type="entry name" value="RHO_alpha_C_GbcA-like"/>
    <property type="match status" value="1"/>
</dbReference>
<evidence type="ECO:0000256" key="2">
    <source>
        <dbReference type="ARBA" id="ARBA00008751"/>
    </source>
</evidence>
<dbReference type="GO" id="GO:0051537">
    <property type="term" value="F:2 iron, 2 sulfur cluster binding"/>
    <property type="evidence" value="ECO:0007669"/>
    <property type="project" value="UniProtKB-KW"/>
</dbReference>
<keyword evidence="4" id="KW-0479">Metal-binding</keyword>
<evidence type="ECO:0000256" key="7">
    <source>
        <dbReference type="ARBA" id="ARBA00023014"/>
    </source>
</evidence>